<evidence type="ECO:0000313" key="1">
    <source>
        <dbReference type="EMBL" id="JAD18480.1"/>
    </source>
</evidence>
<dbReference type="EMBL" id="GBRH01279415">
    <property type="protein sequence ID" value="JAD18480.1"/>
    <property type="molecule type" value="Transcribed_RNA"/>
</dbReference>
<proteinExistence type="predicted"/>
<protein>
    <submittedName>
        <fullName evidence="1">Uncharacterized protein</fullName>
    </submittedName>
</protein>
<dbReference type="AlphaFoldDB" id="A0A0A8Y0L3"/>
<reference evidence="1" key="2">
    <citation type="journal article" date="2015" name="Data Brief">
        <title>Shoot transcriptome of the giant reed, Arundo donax.</title>
        <authorList>
            <person name="Barrero R.A."/>
            <person name="Guerrero F.D."/>
            <person name="Moolhuijzen P."/>
            <person name="Goolsby J.A."/>
            <person name="Tidwell J."/>
            <person name="Bellgard S.E."/>
            <person name="Bellgard M.I."/>
        </authorList>
    </citation>
    <scope>NUCLEOTIDE SEQUENCE</scope>
    <source>
        <tissue evidence="1">Shoot tissue taken approximately 20 cm above the soil surface</tissue>
    </source>
</reference>
<accession>A0A0A8Y0L3</accession>
<name>A0A0A8Y0L3_ARUDO</name>
<sequence length="39" mass="4329">MEESDKTSGLTTPWNHKMPLGAAYEMALSVYQRKSGLVT</sequence>
<reference evidence="1" key="1">
    <citation type="submission" date="2014-09" db="EMBL/GenBank/DDBJ databases">
        <authorList>
            <person name="Magalhaes I.L.F."/>
            <person name="Oliveira U."/>
            <person name="Santos F.R."/>
            <person name="Vidigal T.H.D.A."/>
            <person name="Brescovit A.D."/>
            <person name="Santos A.J."/>
        </authorList>
    </citation>
    <scope>NUCLEOTIDE SEQUENCE</scope>
    <source>
        <tissue evidence="1">Shoot tissue taken approximately 20 cm above the soil surface</tissue>
    </source>
</reference>
<organism evidence="1">
    <name type="scientific">Arundo donax</name>
    <name type="common">Giant reed</name>
    <name type="synonym">Donax arundinaceus</name>
    <dbReference type="NCBI Taxonomy" id="35708"/>
    <lineage>
        <taxon>Eukaryota</taxon>
        <taxon>Viridiplantae</taxon>
        <taxon>Streptophyta</taxon>
        <taxon>Embryophyta</taxon>
        <taxon>Tracheophyta</taxon>
        <taxon>Spermatophyta</taxon>
        <taxon>Magnoliopsida</taxon>
        <taxon>Liliopsida</taxon>
        <taxon>Poales</taxon>
        <taxon>Poaceae</taxon>
        <taxon>PACMAD clade</taxon>
        <taxon>Arundinoideae</taxon>
        <taxon>Arundineae</taxon>
        <taxon>Arundo</taxon>
    </lineage>
</organism>